<protein>
    <recommendedName>
        <fullName evidence="8">NlpC/P60 domain-containing protein</fullName>
    </recommendedName>
</protein>
<evidence type="ECO:0000256" key="1">
    <source>
        <dbReference type="ARBA" id="ARBA00007074"/>
    </source>
</evidence>
<evidence type="ECO:0000256" key="7">
    <source>
        <dbReference type="SAM" id="SignalP"/>
    </source>
</evidence>
<dbReference type="GO" id="GO:0008234">
    <property type="term" value="F:cysteine-type peptidase activity"/>
    <property type="evidence" value="ECO:0007669"/>
    <property type="project" value="UniProtKB-KW"/>
</dbReference>
<evidence type="ECO:0000256" key="2">
    <source>
        <dbReference type="ARBA" id="ARBA00022670"/>
    </source>
</evidence>
<dbReference type="RefSeq" id="WP_141585748.1">
    <property type="nucleotide sequence ID" value="NZ_SPAZ01000322.1"/>
</dbReference>
<evidence type="ECO:0000256" key="4">
    <source>
        <dbReference type="ARBA" id="ARBA00022807"/>
    </source>
</evidence>
<keyword evidence="2" id="KW-0645">Protease</keyword>
<evidence type="ECO:0000313" key="9">
    <source>
        <dbReference type="EMBL" id="TQE19055.1"/>
    </source>
</evidence>
<comment type="similarity">
    <text evidence="1">Belongs to the peptidase C40 family.</text>
</comment>
<evidence type="ECO:0000259" key="8">
    <source>
        <dbReference type="PROSITE" id="PS51935"/>
    </source>
</evidence>
<dbReference type="EMBL" id="SPAZ01000322">
    <property type="protein sequence ID" value="TQE19055.1"/>
    <property type="molecule type" value="Genomic_DNA"/>
</dbReference>
<evidence type="ECO:0000256" key="3">
    <source>
        <dbReference type="ARBA" id="ARBA00022801"/>
    </source>
</evidence>
<evidence type="ECO:0000256" key="5">
    <source>
        <dbReference type="SAM" id="Coils"/>
    </source>
</evidence>
<evidence type="ECO:0000256" key="6">
    <source>
        <dbReference type="SAM" id="MobiDB-lite"/>
    </source>
</evidence>
<feature type="chain" id="PRO_5041997874" description="NlpC/P60 domain-containing protein" evidence="7">
    <location>
        <begin position="28"/>
        <end position="422"/>
    </location>
</feature>
<dbReference type="AlphaFoldDB" id="A0AAE8VUL3"/>
<keyword evidence="7" id="KW-0732">Signal</keyword>
<feature type="coiled-coil region" evidence="5">
    <location>
        <begin position="71"/>
        <end position="112"/>
    </location>
</feature>
<feature type="domain" description="NlpC/P60" evidence="8">
    <location>
        <begin position="263"/>
        <end position="384"/>
    </location>
</feature>
<dbReference type="GO" id="GO:0006508">
    <property type="term" value="P:proteolysis"/>
    <property type="evidence" value="ECO:0007669"/>
    <property type="project" value="UniProtKB-KW"/>
</dbReference>
<keyword evidence="4" id="KW-0788">Thiol protease</keyword>
<feature type="signal peptide" evidence="7">
    <location>
        <begin position="1"/>
        <end position="27"/>
    </location>
</feature>
<dbReference type="PROSITE" id="PS51935">
    <property type="entry name" value="NLPC_P60"/>
    <property type="match status" value="1"/>
</dbReference>
<gene>
    <name evidence="9" type="ORF">Sipo8835_39925</name>
</gene>
<feature type="compositionally biased region" description="Pro residues" evidence="6">
    <location>
        <begin position="29"/>
        <end position="42"/>
    </location>
</feature>
<dbReference type="Pfam" id="PF00877">
    <property type="entry name" value="NLPC_P60"/>
    <property type="match status" value="1"/>
</dbReference>
<reference evidence="9 10" key="1">
    <citation type="submission" date="2019-03" db="EMBL/GenBank/DDBJ databases">
        <title>Comparative genomic analyses of the sweetpotato soil rot pathogen, Streptomyces ipomoeae.</title>
        <authorList>
            <person name="Ruschel Soares N."/>
            <person name="Badger J.H."/>
            <person name="Huguet-Tapia J.C."/>
            <person name="Clark C.A."/>
            <person name="Pettis G.S."/>
        </authorList>
    </citation>
    <scope>NUCLEOTIDE SEQUENCE [LARGE SCALE GENOMIC DNA]</scope>
    <source>
        <strain evidence="9 10">88-35</strain>
    </source>
</reference>
<name>A0AAE8VUL3_9ACTN</name>
<sequence length="422" mass="45692">MSARLPRLVCTAAVTAGVLLSPTPTLAAPRPPTPATGVPEPPASTTDVPGSPAPATDPPEAPAPTPRKRSVAALLTDLHRLYRKAEEATEAYNATEEELKKQRAEVTGLDKRLADARLSLYDSRGAAGRLARQQYRSSSTDLSPYVRLLLTRDPHRALEQGHVIGQVARERAETVARMTGTERETDTLARRARAALDRQLTLTERRRTERDAVRARLTEVEELLASLTADQLAEIETRERTTAAQAQQDLVTSGALSPPRPPTSSGAKALRYAMAQIGKPYEWGAEGPHSFDCSGLTFRAWTHAGHPIPRTSQQQWAQLPRVPLNRVRPGDLIIYFKGASHVALYVGNGKVIQAPRPGARVKISPMAANPILGAVRPDPKAKPLKHYKLPKLRTAAAEETDRAYGAKDPAASATYASVFPAS</sequence>
<dbReference type="Proteomes" id="UP000318720">
    <property type="component" value="Unassembled WGS sequence"/>
</dbReference>
<dbReference type="PANTHER" id="PTHR47359">
    <property type="entry name" value="PEPTIDOGLYCAN DL-ENDOPEPTIDASE CWLO"/>
    <property type="match status" value="1"/>
</dbReference>
<proteinExistence type="inferred from homology"/>
<keyword evidence="5" id="KW-0175">Coiled coil</keyword>
<organism evidence="9 10">
    <name type="scientific">Streptomyces ipomoeae</name>
    <dbReference type="NCBI Taxonomy" id="103232"/>
    <lineage>
        <taxon>Bacteria</taxon>
        <taxon>Bacillati</taxon>
        <taxon>Actinomycetota</taxon>
        <taxon>Actinomycetes</taxon>
        <taxon>Kitasatosporales</taxon>
        <taxon>Streptomycetaceae</taxon>
        <taxon>Streptomyces</taxon>
    </lineage>
</organism>
<feature type="region of interest" description="Disordered" evidence="6">
    <location>
        <begin position="22"/>
        <end position="68"/>
    </location>
</feature>
<dbReference type="SUPFAM" id="SSF54001">
    <property type="entry name" value="Cysteine proteinases"/>
    <property type="match status" value="1"/>
</dbReference>
<dbReference type="InterPro" id="IPR038765">
    <property type="entry name" value="Papain-like_cys_pep_sf"/>
</dbReference>
<dbReference type="InterPro" id="IPR051794">
    <property type="entry name" value="PG_Endopeptidase_C40"/>
</dbReference>
<feature type="compositionally biased region" description="Pro residues" evidence="6">
    <location>
        <begin position="51"/>
        <end position="65"/>
    </location>
</feature>
<comment type="caution">
    <text evidence="9">The sequence shown here is derived from an EMBL/GenBank/DDBJ whole genome shotgun (WGS) entry which is preliminary data.</text>
</comment>
<feature type="compositionally biased region" description="Polar residues" evidence="6">
    <location>
        <begin position="242"/>
        <end position="255"/>
    </location>
</feature>
<dbReference type="Gene3D" id="3.90.1720.10">
    <property type="entry name" value="endopeptidase domain like (from Nostoc punctiforme)"/>
    <property type="match status" value="1"/>
</dbReference>
<dbReference type="InterPro" id="IPR000064">
    <property type="entry name" value="NLP_P60_dom"/>
</dbReference>
<feature type="region of interest" description="Disordered" evidence="6">
    <location>
        <begin position="241"/>
        <end position="266"/>
    </location>
</feature>
<dbReference type="PANTHER" id="PTHR47359:SF3">
    <property type="entry name" value="NLP_P60 DOMAIN-CONTAINING PROTEIN-RELATED"/>
    <property type="match status" value="1"/>
</dbReference>
<evidence type="ECO:0000313" key="10">
    <source>
        <dbReference type="Proteomes" id="UP000318720"/>
    </source>
</evidence>
<accession>A0AAE8VUL3</accession>
<keyword evidence="3" id="KW-0378">Hydrolase</keyword>